<sequence length="80" mass="8158">MRIALVAECGRRTPQARTRSRVSTSVHKLGVDASADARGASSTLPSSLRAVSPAFHRALAGGVPFGGSPDECSPACAHDA</sequence>
<gene>
    <name evidence="1" type="ORF">A0H81_10408</name>
</gene>
<organism evidence="1 2">
    <name type="scientific">Grifola frondosa</name>
    <name type="common">Maitake</name>
    <name type="synonym">Polyporus frondosus</name>
    <dbReference type="NCBI Taxonomy" id="5627"/>
    <lineage>
        <taxon>Eukaryota</taxon>
        <taxon>Fungi</taxon>
        <taxon>Dikarya</taxon>
        <taxon>Basidiomycota</taxon>
        <taxon>Agaricomycotina</taxon>
        <taxon>Agaricomycetes</taxon>
        <taxon>Polyporales</taxon>
        <taxon>Grifolaceae</taxon>
        <taxon>Grifola</taxon>
    </lineage>
</organism>
<protein>
    <submittedName>
        <fullName evidence="1">Uncharacterized protein</fullName>
    </submittedName>
</protein>
<dbReference type="Proteomes" id="UP000092993">
    <property type="component" value="Unassembled WGS sequence"/>
</dbReference>
<accession>A0A1C7LZU5</accession>
<evidence type="ECO:0000313" key="1">
    <source>
        <dbReference type="EMBL" id="OBZ69707.1"/>
    </source>
</evidence>
<reference evidence="1 2" key="1">
    <citation type="submission" date="2016-03" db="EMBL/GenBank/DDBJ databases">
        <title>Whole genome sequencing of Grifola frondosa 9006-11.</title>
        <authorList>
            <person name="Min B."/>
            <person name="Park H."/>
            <person name="Kim J.-G."/>
            <person name="Cho H."/>
            <person name="Oh Y.-L."/>
            <person name="Kong W.-S."/>
            <person name="Choi I.-G."/>
        </authorList>
    </citation>
    <scope>NUCLEOTIDE SEQUENCE [LARGE SCALE GENOMIC DNA]</scope>
    <source>
        <strain evidence="1 2">9006-11</strain>
    </source>
</reference>
<dbReference type="EMBL" id="LUGG01000015">
    <property type="protein sequence ID" value="OBZ69707.1"/>
    <property type="molecule type" value="Genomic_DNA"/>
</dbReference>
<dbReference type="AlphaFoldDB" id="A0A1C7LZU5"/>
<name>A0A1C7LZU5_GRIFR</name>
<keyword evidence="2" id="KW-1185">Reference proteome</keyword>
<evidence type="ECO:0000313" key="2">
    <source>
        <dbReference type="Proteomes" id="UP000092993"/>
    </source>
</evidence>
<proteinExistence type="predicted"/>
<comment type="caution">
    <text evidence="1">The sequence shown here is derived from an EMBL/GenBank/DDBJ whole genome shotgun (WGS) entry which is preliminary data.</text>
</comment>